<dbReference type="AlphaFoldDB" id="A0A0M3HGB4"/>
<reference evidence="2" key="1">
    <citation type="submission" date="2017-02" db="UniProtKB">
        <authorList>
            <consortium name="WormBaseParasite"/>
        </authorList>
    </citation>
    <scope>IDENTIFICATION</scope>
</reference>
<proteinExistence type="predicted"/>
<sequence length="68" mass="7772">MHSQSDSVRISFPSGRLPQKRLEYTRLHHCRHWIGEYSVIEDEYSGLRCKSSESLSGIASASSRFRSA</sequence>
<keyword evidence="1" id="KW-1185">Reference proteome</keyword>
<organism evidence="1 2">
    <name type="scientific">Ascaris lumbricoides</name>
    <name type="common">Giant roundworm</name>
    <dbReference type="NCBI Taxonomy" id="6252"/>
    <lineage>
        <taxon>Eukaryota</taxon>
        <taxon>Metazoa</taxon>
        <taxon>Ecdysozoa</taxon>
        <taxon>Nematoda</taxon>
        <taxon>Chromadorea</taxon>
        <taxon>Rhabditida</taxon>
        <taxon>Spirurina</taxon>
        <taxon>Ascaridomorpha</taxon>
        <taxon>Ascaridoidea</taxon>
        <taxon>Ascarididae</taxon>
        <taxon>Ascaris</taxon>
    </lineage>
</organism>
<evidence type="ECO:0000313" key="1">
    <source>
        <dbReference type="Proteomes" id="UP000036681"/>
    </source>
</evidence>
<name>A0A0M3HGB4_ASCLU</name>
<accession>A0A0M3HGB4</accession>
<dbReference type="WBParaSite" id="ALUE_0000055901-mRNA-1">
    <property type="protein sequence ID" value="ALUE_0000055901-mRNA-1"/>
    <property type="gene ID" value="ALUE_0000055901"/>
</dbReference>
<dbReference type="Proteomes" id="UP000036681">
    <property type="component" value="Unplaced"/>
</dbReference>
<evidence type="ECO:0000313" key="2">
    <source>
        <dbReference type="WBParaSite" id="ALUE_0000055901-mRNA-1"/>
    </source>
</evidence>
<protein>
    <submittedName>
        <fullName evidence="2">Uncharacterized protein</fullName>
    </submittedName>
</protein>